<dbReference type="Proteomes" id="UP000474967">
    <property type="component" value="Unassembled WGS sequence"/>
</dbReference>
<proteinExistence type="predicted"/>
<dbReference type="AlphaFoldDB" id="A0A6L9XV51"/>
<feature type="domain" description="VOC" evidence="1">
    <location>
        <begin position="3"/>
        <end position="127"/>
    </location>
</feature>
<dbReference type="Pfam" id="PF00903">
    <property type="entry name" value="Glyoxalase"/>
    <property type="match status" value="1"/>
</dbReference>
<gene>
    <name evidence="2" type="ORF">G3T36_04550</name>
</gene>
<dbReference type="PANTHER" id="PTHR36503">
    <property type="entry name" value="BLR2520 PROTEIN"/>
    <property type="match status" value="1"/>
</dbReference>
<sequence length="149" mass="16490">MSTMMFVNLPVEDLAASRAFYAAIGYTFDENFSGEQNTTVRISDSLYIVLLTRPYFATYITTEVADAHTATEAMIGLTAETHDGVDELVDRALAAGGRVARETHDYGFMYTRSFLDPDGHFWEVFWMDPAAAQDGPPERFTAAGEPILS</sequence>
<dbReference type="SUPFAM" id="SSF54593">
    <property type="entry name" value="Glyoxalase/Bleomycin resistance protein/Dihydroxybiphenyl dioxygenase"/>
    <property type="match status" value="1"/>
</dbReference>
<dbReference type="RefSeq" id="WP_163288272.1">
    <property type="nucleotide sequence ID" value="NZ_JAAGWY010000001.1"/>
</dbReference>
<dbReference type="InterPro" id="IPR029068">
    <property type="entry name" value="Glyas_Bleomycin-R_OHBP_Dase"/>
</dbReference>
<name>A0A6L9XV51_9MICO</name>
<reference evidence="2 3" key="1">
    <citation type="journal article" date="2014" name="J. Microbiol.">
        <title>Diaminobutyricibacter tongyongensis gen. nov., sp. nov. and Homoserinibacter gongjuensis gen. nov., sp. nov. belong to the family Microbacteriaceae.</title>
        <authorList>
            <person name="Kim S.J."/>
            <person name="Ahn J.H."/>
            <person name="Weon H.Y."/>
            <person name="Hamada M."/>
            <person name="Suzuki K."/>
            <person name="Kwon S.W."/>
        </authorList>
    </citation>
    <scope>NUCLEOTIDE SEQUENCE [LARGE SCALE GENOMIC DNA]</scope>
    <source>
        <strain evidence="2 3">NBRC 108724</strain>
    </source>
</reference>
<organism evidence="2 3">
    <name type="scientific">Leifsonia tongyongensis</name>
    <dbReference type="NCBI Taxonomy" id="1268043"/>
    <lineage>
        <taxon>Bacteria</taxon>
        <taxon>Bacillati</taxon>
        <taxon>Actinomycetota</taxon>
        <taxon>Actinomycetes</taxon>
        <taxon>Micrococcales</taxon>
        <taxon>Microbacteriaceae</taxon>
        <taxon>Leifsonia</taxon>
    </lineage>
</organism>
<evidence type="ECO:0000259" key="1">
    <source>
        <dbReference type="PROSITE" id="PS51819"/>
    </source>
</evidence>
<dbReference type="PANTHER" id="PTHR36503:SF2">
    <property type="entry name" value="BLR2408 PROTEIN"/>
    <property type="match status" value="1"/>
</dbReference>
<evidence type="ECO:0000313" key="2">
    <source>
        <dbReference type="EMBL" id="NEN05135.1"/>
    </source>
</evidence>
<evidence type="ECO:0000313" key="3">
    <source>
        <dbReference type="Proteomes" id="UP000474967"/>
    </source>
</evidence>
<comment type="caution">
    <text evidence="2">The sequence shown here is derived from an EMBL/GenBank/DDBJ whole genome shotgun (WGS) entry which is preliminary data.</text>
</comment>
<dbReference type="InterPro" id="IPR037523">
    <property type="entry name" value="VOC_core"/>
</dbReference>
<dbReference type="InterPro" id="IPR004360">
    <property type="entry name" value="Glyas_Fos-R_dOase_dom"/>
</dbReference>
<keyword evidence="2" id="KW-0560">Oxidoreductase</keyword>
<dbReference type="Gene3D" id="3.10.180.10">
    <property type="entry name" value="2,3-Dihydroxybiphenyl 1,2-Dioxygenase, domain 1"/>
    <property type="match status" value="1"/>
</dbReference>
<dbReference type="EMBL" id="JAAGWY010000001">
    <property type="protein sequence ID" value="NEN05135.1"/>
    <property type="molecule type" value="Genomic_DNA"/>
</dbReference>
<keyword evidence="2" id="KW-0223">Dioxygenase</keyword>
<keyword evidence="3" id="KW-1185">Reference proteome</keyword>
<accession>A0A6L9XV51</accession>
<dbReference type="GO" id="GO:0051213">
    <property type="term" value="F:dioxygenase activity"/>
    <property type="evidence" value="ECO:0007669"/>
    <property type="project" value="UniProtKB-KW"/>
</dbReference>
<protein>
    <submittedName>
        <fullName evidence="2">Glyoxalase/bleomycin resistance/extradiol dioxygenase family protein</fullName>
    </submittedName>
</protein>
<dbReference type="PROSITE" id="PS51819">
    <property type="entry name" value="VOC"/>
    <property type="match status" value="1"/>
</dbReference>